<evidence type="ECO:0000313" key="1">
    <source>
        <dbReference type="EMBL" id="CAF4317003.1"/>
    </source>
</evidence>
<evidence type="ECO:0000313" key="2">
    <source>
        <dbReference type="Proteomes" id="UP000676336"/>
    </source>
</evidence>
<feature type="non-terminal residue" evidence="1">
    <location>
        <position position="52"/>
    </location>
</feature>
<accession>A0A8S2U614</accession>
<sequence>MADTFATLMMQQLNLLVDGITEINNNNHHHCDEIQEQRHTSSLTNFYYPYPP</sequence>
<reference evidence="1" key="1">
    <citation type="submission" date="2021-02" db="EMBL/GenBank/DDBJ databases">
        <authorList>
            <person name="Nowell W R."/>
        </authorList>
    </citation>
    <scope>NUCLEOTIDE SEQUENCE</scope>
</reference>
<dbReference type="AlphaFoldDB" id="A0A8S2U614"/>
<gene>
    <name evidence="1" type="ORF">SMN809_LOCUS26781</name>
</gene>
<protein>
    <submittedName>
        <fullName evidence="1">Uncharacterized protein</fullName>
    </submittedName>
</protein>
<dbReference type="Proteomes" id="UP000676336">
    <property type="component" value="Unassembled WGS sequence"/>
</dbReference>
<name>A0A8S2U614_9BILA</name>
<dbReference type="EMBL" id="CAJOBI010039433">
    <property type="protein sequence ID" value="CAF4317003.1"/>
    <property type="molecule type" value="Genomic_DNA"/>
</dbReference>
<comment type="caution">
    <text evidence="1">The sequence shown here is derived from an EMBL/GenBank/DDBJ whole genome shotgun (WGS) entry which is preliminary data.</text>
</comment>
<organism evidence="1 2">
    <name type="scientific">Rotaria magnacalcarata</name>
    <dbReference type="NCBI Taxonomy" id="392030"/>
    <lineage>
        <taxon>Eukaryota</taxon>
        <taxon>Metazoa</taxon>
        <taxon>Spiralia</taxon>
        <taxon>Gnathifera</taxon>
        <taxon>Rotifera</taxon>
        <taxon>Eurotatoria</taxon>
        <taxon>Bdelloidea</taxon>
        <taxon>Philodinida</taxon>
        <taxon>Philodinidae</taxon>
        <taxon>Rotaria</taxon>
    </lineage>
</organism>
<proteinExistence type="predicted"/>